<protein>
    <submittedName>
        <fullName evidence="4">Long-subunit acyl-CoA synthetase (AMP-forming)</fullName>
    </submittedName>
</protein>
<dbReference type="Pfam" id="PF00501">
    <property type="entry name" value="AMP-binding"/>
    <property type="match status" value="1"/>
</dbReference>
<dbReference type="Pfam" id="PF23562">
    <property type="entry name" value="AMP-binding_C_3"/>
    <property type="match status" value="1"/>
</dbReference>
<dbReference type="InterPro" id="IPR042099">
    <property type="entry name" value="ANL_N_sf"/>
</dbReference>
<name>A0A839RKB6_9ACTN</name>
<reference evidence="4 5" key="1">
    <citation type="submission" date="2020-08" db="EMBL/GenBank/DDBJ databases">
        <title>Sequencing the genomes of 1000 actinobacteria strains.</title>
        <authorList>
            <person name="Klenk H.-P."/>
        </authorList>
    </citation>
    <scope>NUCLEOTIDE SEQUENCE [LARGE SCALE GENOMIC DNA]</scope>
    <source>
        <strain evidence="4 5">DSM 45258</strain>
    </source>
</reference>
<dbReference type="InterPro" id="IPR020845">
    <property type="entry name" value="AMP-binding_CS"/>
</dbReference>
<dbReference type="SUPFAM" id="SSF56801">
    <property type="entry name" value="Acetyl-CoA synthetase-like"/>
    <property type="match status" value="1"/>
</dbReference>
<dbReference type="InterPro" id="IPR000873">
    <property type="entry name" value="AMP-dep_synth/lig_dom"/>
</dbReference>
<dbReference type="Gene3D" id="3.40.50.12780">
    <property type="entry name" value="N-terminal domain of ligase-like"/>
    <property type="match status" value="1"/>
</dbReference>
<evidence type="ECO:0000259" key="3">
    <source>
        <dbReference type="Pfam" id="PF00501"/>
    </source>
</evidence>
<dbReference type="GO" id="GO:0005524">
    <property type="term" value="F:ATP binding"/>
    <property type="evidence" value="ECO:0007669"/>
    <property type="project" value="UniProtKB-KW"/>
</dbReference>
<keyword evidence="2" id="KW-0067">ATP-binding</keyword>
<dbReference type="GO" id="GO:0004467">
    <property type="term" value="F:long-chain fatty acid-CoA ligase activity"/>
    <property type="evidence" value="ECO:0007669"/>
    <property type="project" value="TreeGrafter"/>
</dbReference>
<dbReference type="PANTHER" id="PTHR43272:SF33">
    <property type="entry name" value="AMP-BINDING DOMAIN-CONTAINING PROTEIN-RELATED"/>
    <property type="match status" value="1"/>
</dbReference>
<gene>
    <name evidence="4" type="ORF">FHU29_001102</name>
</gene>
<dbReference type="CDD" id="cd05907">
    <property type="entry name" value="VL_LC_FACS_like"/>
    <property type="match status" value="1"/>
</dbReference>
<dbReference type="EMBL" id="JACHWS010000001">
    <property type="protein sequence ID" value="MBB3036668.1"/>
    <property type="molecule type" value="Genomic_DNA"/>
</dbReference>
<keyword evidence="1" id="KW-0547">Nucleotide-binding</keyword>
<comment type="caution">
    <text evidence="4">The sequence shown here is derived from an EMBL/GenBank/DDBJ whole genome shotgun (WGS) entry which is preliminary data.</text>
</comment>
<proteinExistence type="predicted"/>
<evidence type="ECO:0000256" key="1">
    <source>
        <dbReference type="ARBA" id="ARBA00022741"/>
    </source>
</evidence>
<sequence>MGTTNSETLCAAFQAQVARIPGKTAVRTADGSVSLTWRDYGKRVQRMAAGLAALGVKHGDTVGMMLTNRPEFHVADTAILHLGAGAFSVYNSSPAEQIQYIFRNADNRVVICEPQFLDTVRQASEGTAVEHIVCVDSEDTAPAGTMSLSALDELGDPTFDFGAAWRAVQPSDLATIIYTSGTTGPPKGVELTHANLMTQITAVETLITPEDDDTVISYLPDAHAANRIAAHYRSVATGTQVITVDDPKKVIEALIALRPTIFGAVPAIWYKLKARLDAALAAETGVKKSLALWALATGTKVATLKSDGKSIPPLLAVQHRIADKLVLSKFRERLGMDNLRVALSGAAPIAPDVMAFVLGLGLPVSEVWGMSETALIVTYNPLSAPRIGTVGTTIRGMRVALADDGEVLVKGPQIMRGYRGDPEKTAEAIDSDGWLHTGDLGQLDSDGYLTIIDRKKEIIINAAGKNMAPSNIEGMVKVACPLAGSVVAVGDNQKYIVALITLDPDAAAAFAEAHGISNVDPAELSVHPDLVATVQAGIDAANARLSRVEQIKKFTILPTFWEPGSEELTPTMKLKRKPIAKKYSGEIEALYR</sequence>
<dbReference type="Proteomes" id="UP000567922">
    <property type="component" value="Unassembled WGS sequence"/>
</dbReference>
<organism evidence="4 5">
    <name type="scientific">Hoyosella altamirensis</name>
    <dbReference type="NCBI Taxonomy" id="616997"/>
    <lineage>
        <taxon>Bacteria</taxon>
        <taxon>Bacillati</taxon>
        <taxon>Actinomycetota</taxon>
        <taxon>Actinomycetes</taxon>
        <taxon>Mycobacteriales</taxon>
        <taxon>Hoyosellaceae</taxon>
        <taxon>Hoyosella</taxon>
    </lineage>
</organism>
<keyword evidence="5" id="KW-1185">Reference proteome</keyword>
<dbReference type="PROSITE" id="PS00455">
    <property type="entry name" value="AMP_BINDING"/>
    <property type="match status" value="1"/>
</dbReference>
<dbReference type="PANTHER" id="PTHR43272">
    <property type="entry name" value="LONG-CHAIN-FATTY-ACID--COA LIGASE"/>
    <property type="match status" value="1"/>
</dbReference>
<dbReference type="RefSeq" id="WP_064440914.1">
    <property type="nucleotide sequence ID" value="NZ_BDDI01000010.1"/>
</dbReference>
<evidence type="ECO:0000313" key="4">
    <source>
        <dbReference type="EMBL" id="MBB3036668.1"/>
    </source>
</evidence>
<dbReference type="OrthoDB" id="9803968at2"/>
<evidence type="ECO:0000313" key="5">
    <source>
        <dbReference type="Proteomes" id="UP000567922"/>
    </source>
</evidence>
<accession>A0A839RKB6</accession>
<feature type="domain" description="AMP-dependent synthetase/ligase" evidence="3">
    <location>
        <begin position="13"/>
        <end position="418"/>
    </location>
</feature>
<evidence type="ECO:0000256" key="2">
    <source>
        <dbReference type="ARBA" id="ARBA00022840"/>
    </source>
</evidence>
<dbReference type="AlphaFoldDB" id="A0A839RKB6"/>
<dbReference type="GO" id="GO:0016020">
    <property type="term" value="C:membrane"/>
    <property type="evidence" value="ECO:0007669"/>
    <property type="project" value="TreeGrafter"/>
</dbReference>